<protein>
    <submittedName>
        <fullName evidence="1">Uncharacterized protein</fullName>
    </submittedName>
</protein>
<evidence type="ECO:0000313" key="1">
    <source>
        <dbReference type="EMBL" id="SHK76804.1"/>
    </source>
</evidence>
<organism evidence="1 2">
    <name type="scientific">Bradyrhizobium lablabi</name>
    <dbReference type="NCBI Taxonomy" id="722472"/>
    <lineage>
        <taxon>Bacteria</taxon>
        <taxon>Pseudomonadati</taxon>
        <taxon>Pseudomonadota</taxon>
        <taxon>Alphaproteobacteria</taxon>
        <taxon>Hyphomicrobiales</taxon>
        <taxon>Nitrobacteraceae</taxon>
        <taxon>Bradyrhizobium</taxon>
    </lineage>
</organism>
<reference evidence="1 2" key="1">
    <citation type="submission" date="2016-11" db="EMBL/GenBank/DDBJ databases">
        <authorList>
            <person name="Jaros S."/>
            <person name="Januszkiewicz K."/>
            <person name="Wedrychowicz H."/>
        </authorList>
    </citation>
    <scope>NUCLEOTIDE SEQUENCE [LARGE SCALE GENOMIC DNA]</scope>
    <source>
        <strain evidence="1 2">GAS499</strain>
    </source>
</reference>
<gene>
    <name evidence="1" type="ORF">SAMN05444159_4137</name>
</gene>
<name>A0A1M6V5X1_9BRAD</name>
<evidence type="ECO:0000313" key="2">
    <source>
        <dbReference type="Proteomes" id="UP000189935"/>
    </source>
</evidence>
<proteinExistence type="predicted"/>
<dbReference type="EMBL" id="LT670844">
    <property type="protein sequence ID" value="SHK76804.1"/>
    <property type="molecule type" value="Genomic_DNA"/>
</dbReference>
<dbReference type="AlphaFoldDB" id="A0A1M6V5X1"/>
<accession>A0A1M6V5X1</accession>
<sequence length="29" mass="3280">MTTTMTCEGFHNVPQLWDLETPGQDQLVS</sequence>
<dbReference type="Proteomes" id="UP000189935">
    <property type="component" value="Chromosome I"/>
</dbReference>